<feature type="compositionally biased region" description="Basic and acidic residues" evidence="1">
    <location>
        <begin position="1219"/>
        <end position="1233"/>
    </location>
</feature>
<evidence type="ECO:0000256" key="1">
    <source>
        <dbReference type="SAM" id="MobiDB-lite"/>
    </source>
</evidence>
<feature type="compositionally biased region" description="Low complexity" evidence="1">
    <location>
        <begin position="29"/>
        <end position="39"/>
    </location>
</feature>
<dbReference type="Proteomes" id="UP000887226">
    <property type="component" value="Unassembled WGS sequence"/>
</dbReference>
<dbReference type="InterPro" id="IPR045107">
    <property type="entry name" value="SAC3/GANP/THP3"/>
</dbReference>
<dbReference type="PANTHER" id="PTHR12436">
    <property type="entry name" value="80 KDA MCM3-ASSOCIATED PROTEIN"/>
    <property type="match status" value="1"/>
</dbReference>
<feature type="region of interest" description="Disordered" evidence="1">
    <location>
        <begin position="1308"/>
        <end position="1383"/>
    </location>
</feature>
<feature type="compositionally biased region" description="Basic and acidic residues" evidence="1">
    <location>
        <begin position="1365"/>
        <end position="1375"/>
    </location>
</feature>
<feature type="region of interest" description="Disordered" evidence="1">
    <location>
        <begin position="830"/>
        <end position="880"/>
    </location>
</feature>
<feature type="domain" description="SAC3/GANP/THP3 conserved" evidence="2">
    <location>
        <begin position="420"/>
        <end position="738"/>
    </location>
</feature>
<dbReference type="PANTHER" id="PTHR12436:SF3">
    <property type="entry name" value="GERMINAL-CENTER ASSOCIATED NUCLEAR PROTEIN"/>
    <property type="match status" value="1"/>
</dbReference>
<feature type="region of interest" description="Disordered" evidence="1">
    <location>
        <begin position="1182"/>
        <end position="1249"/>
    </location>
</feature>
<protein>
    <submittedName>
        <fullName evidence="3">SAC3/GANP/Nin1/mts3/eIF-3 p25 family-domain-containing protein</fullName>
    </submittedName>
</protein>
<evidence type="ECO:0000259" key="2">
    <source>
        <dbReference type="Pfam" id="PF03399"/>
    </source>
</evidence>
<dbReference type="InterPro" id="IPR005062">
    <property type="entry name" value="SAC3/GANP/THP3_conserved"/>
</dbReference>
<feature type="compositionally biased region" description="Polar residues" evidence="1">
    <location>
        <begin position="960"/>
        <end position="979"/>
    </location>
</feature>
<dbReference type="GO" id="GO:0006406">
    <property type="term" value="P:mRNA export from nucleus"/>
    <property type="evidence" value="ECO:0007669"/>
    <property type="project" value="TreeGrafter"/>
</dbReference>
<reference evidence="3" key="1">
    <citation type="journal article" date="2021" name="IMA Fungus">
        <title>Genomic characterization of three marine fungi, including Emericellopsis atlantica sp. nov. with signatures of a generalist lifestyle and marine biomass degradation.</title>
        <authorList>
            <person name="Hagestad O.C."/>
            <person name="Hou L."/>
            <person name="Andersen J.H."/>
            <person name="Hansen E.H."/>
            <person name="Altermark B."/>
            <person name="Li C."/>
            <person name="Kuhnert E."/>
            <person name="Cox R.J."/>
            <person name="Crous P.W."/>
            <person name="Spatafora J.W."/>
            <person name="Lail K."/>
            <person name="Amirebrahimi M."/>
            <person name="Lipzen A."/>
            <person name="Pangilinan J."/>
            <person name="Andreopoulos W."/>
            <person name="Hayes R.D."/>
            <person name="Ng V."/>
            <person name="Grigoriev I.V."/>
            <person name="Jackson S.A."/>
            <person name="Sutton T.D.S."/>
            <person name="Dobson A.D.W."/>
            <person name="Rama T."/>
        </authorList>
    </citation>
    <scope>NUCLEOTIDE SEQUENCE</scope>
    <source>
        <strain evidence="3">TRa3180A</strain>
    </source>
</reference>
<accession>A0A9P7Z6M1</accession>
<dbReference type="Gene3D" id="1.25.40.990">
    <property type="match status" value="1"/>
</dbReference>
<feature type="region of interest" description="Disordered" evidence="1">
    <location>
        <begin position="960"/>
        <end position="990"/>
    </location>
</feature>
<organism evidence="3 4">
    <name type="scientific">Calycina marina</name>
    <dbReference type="NCBI Taxonomy" id="1763456"/>
    <lineage>
        <taxon>Eukaryota</taxon>
        <taxon>Fungi</taxon>
        <taxon>Dikarya</taxon>
        <taxon>Ascomycota</taxon>
        <taxon>Pezizomycotina</taxon>
        <taxon>Leotiomycetes</taxon>
        <taxon>Helotiales</taxon>
        <taxon>Pezizellaceae</taxon>
        <taxon>Calycina</taxon>
    </lineage>
</organism>
<comment type="caution">
    <text evidence="3">The sequence shown here is derived from an EMBL/GenBank/DDBJ whole genome shotgun (WGS) entry which is preliminary data.</text>
</comment>
<proteinExistence type="predicted"/>
<name>A0A9P7Z6M1_9HELO</name>
<keyword evidence="4" id="KW-1185">Reference proteome</keyword>
<feature type="compositionally biased region" description="Polar residues" evidence="1">
    <location>
        <begin position="1236"/>
        <end position="1247"/>
    </location>
</feature>
<feature type="region of interest" description="Disordered" evidence="1">
    <location>
        <begin position="1"/>
        <end position="173"/>
    </location>
</feature>
<evidence type="ECO:0000313" key="3">
    <source>
        <dbReference type="EMBL" id="KAG9246231.1"/>
    </source>
</evidence>
<dbReference type="GO" id="GO:0005737">
    <property type="term" value="C:cytoplasm"/>
    <property type="evidence" value="ECO:0007669"/>
    <property type="project" value="TreeGrafter"/>
</dbReference>
<feature type="compositionally biased region" description="Polar residues" evidence="1">
    <location>
        <begin position="1204"/>
        <end position="1218"/>
    </location>
</feature>
<dbReference type="EMBL" id="MU253812">
    <property type="protein sequence ID" value="KAG9246231.1"/>
    <property type="molecule type" value="Genomic_DNA"/>
</dbReference>
<dbReference type="OrthoDB" id="264795at2759"/>
<evidence type="ECO:0000313" key="4">
    <source>
        <dbReference type="Proteomes" id="UP000887226"/>
    </source>
</evidence>
<feature type="compositionally biased region" description="Polar residues" evidence="1">
    <location>
        <begin position="843"/>
        <end position="877"/>
    </location>
</feature>
<feature type="compositionally biased region" description="Polar residues" evidence="1">
    <location>
        <begin position="144"/>
        <end position="169"/>
    </location>
</feature>
<sequence>MSNASSTRGGFGAPSQPQTDRASPFGNYSAASKAKTTATFVQPSVSPFASSGTSSNPKTTRSFPTAASPFANSDATIKSNTTATFGQPSVSPFANSDSVTKPNTTANFGQPSVSPFANSDAVTKPNTTATFGQPSVGKPPVSLFANSGTPYKPSSSTIIGQPSSNNGSSFEPRKDSRFASLFASPSNITDLPAETSNLFAMPSPADGLGGFGAALQQPKAMESEQSSTMTSRQVEAPWPISTTKPLPPANGFSAPSGPKTSFAQVNVASVDFSSHPKLMTRPFPAPAATLAPNVPKPVTMVNSSFGSPTTSALLPKKVNFAVPPDNSPYRPLKTAEALQSTALATSINNQTRKANLVAPPWPKSPGEPVQKDAMYELFQAFKEYRNKVRTTLVRAGLVDDPDKPKKLSEAIEFKGICEDMCPEFEKVTRIHDSDVRAEEKDINSNGQPRPNLDKMVKALARSAAGQEAPLPMDVRSPGALRRTVDYLLDKLLGDEEGKLPKVHGFLWDRTRAIRRDFVFQSSLTSSELLDHVYCLERITRFHVISLHIMSDPAITKSDFVAQQEAEQLGNTMLSLIHAYEDCSAKGIHCKNEAEFRAYYAVLKARASGILETVQDWGFDFWESDDVQLAVSLVETLQNIWDEQGPLRPYSTTEVALNAYGKFFTIIKDPSVSYTIACFAEMHFNDIRHAALLTIAQSNKIQGGCSPKDWTPEAVNQYLCFDEIEDMISFVEKCGMQFDRSESDELLLDLLGVPQLPSLIKQPHSKALVEQKRGHHSLPFVFTNTVYGDIDDASSRFDVVTDSIVSEPVKPSESTPATSIINSTSQWAFPTSGDFDVAQPDTVPVTQPLQNPSLGSGNFPTQATPNNSVATESQSQPSMVRPQAPWFLSSVAPAAPYSAAVPAPDSFSQIAPPPVAAPEVALVPPQSVVQNTAPVLTSEPQLESLGTGSQLPNLPAMASTQFSSTAPAPMSQQSLFQPMSLTPPKPVPATSQSSAHALFESPFSSSQAAVGQNAGPSAREARKTKLDGINNWYVCGSGGVIDQLTEHWAFGIVRDVFLEFEQEQAEQAAQAAAEKSAREADEHRYRVVATKFYRKWCTATRDNYLDRRAKFARKALEEAVKQRRAAKLAKPENLVEGFRASVSKPRRGSLESLLGQNGGDCNGFLNPRDGIRATICDEMQAINRKNKQRQIQPQKNIRRPRTERSSNTPSSRTPVGKTSSAKEPKRDPRDDPRRRSLFSNSSYLSGESRSLHMKGQYDNLDDTRPNYNGVQTDYFRLKARGIKTMPDGRQMASSVAKILNQKRSLESLNRIEGKENKPVASLERSLGSLEGDQNGHKRRRTSDEALDSQYPRELTEARDLFATLKEPGDEQRKPSETVDSNYERGLAGARDLLAKMNGLGDKKRKSVVDPKEEELFARAKRVREELDHDIEWVREETKRWSSSRDPSSPAFR</sequence>
<feature type="compositionally biased region" description="Polar residues" evidence="1">
    <location>
        <begin position="40"/>
        <end position="133"/>
    </location>
</feature>
<gene>
    <name evidence="3" type="ORF">BJ878DRAFT_497904</name>
</gene>
<dbReference type="GO" id="GO:0070390">
    <property type="term" value="C:transcription export complex 2"/>
    <property type="evidence" value="ECO:0007669"/>
    <property type="project" value="TreeGrafter"/>
</dbReference>
<dbReference type="Pfam" id="PF03399">
    <property type="entry name" value="SAC3_GANP"/>
    <property type="match status" value="1"/>
</dbReference>